<dbReference type="Pfam" id="PF07992">
    <property type="entry name" value="Pyr_redox_2"/>
    <property type="match status" value="1"/>
</dbReference>
<keyword evidence="1" id="KW-0285">Flavoprotein</keyword>
<keyword evidence="3" id="KW-0560">Oxidoreductase</keyword>
<keyword evidence="2" id="KW-0274">FAD</keyword>
<gene>
    <name evidence="6" type="ORF">GCM10009811_32150</name>
</gene>
<reference evidence="6 7" key="1">
    <citation type="journal article" date="2019" name="Int. J. Syst. Evol. Microbiol.">
        <title>The Global Catalogue of Microorganisms (GCM) 10K type strain sequencing project: providing services to taxonomists for standard genome sequencing and annotation.</title>
        <authorList>
            <consortium name="The Broad Institute Genomics Platform"/>
            <consortium name="The Broad Institute Genome Sequencing Center for Infectious Disease"/>
            <person name="Wu L."/>
            <person name="Ma J."/>
        </authorList>
    </citation>
    <scope>NUCLEOTIDE SEQUENCE [LARGE SCALE GENOMIC DNA]</scope>
    <source>
        <strain evidence="6 7">JCM 15592</strain>
    </source>
</reference>
<evidence type="ECO:0000256" key="2">
    <source>
        <dbReference type="ARBA" id="ARBA00022827"/>
    </source>
</evidence>
<dbReference type="Gene3D" id="3.30.390.30">
    <property type="match status" value="1"/>
</dbReference>
<evidence type="ECO:0000313" key="7">
    <source>
        <dbReference type="Proteomes" id="UP001499938"/>
    </source>
</evidence>
<proteinExistence type="predicted"/>
<feature type="region of interest" description="Disordered" evidence="4">
    <location>
        <begin position="43"/>
        <end position="63"/>
    </location>
</feature>
<evidence type="ECO:0000259" key="5">
    <source>
        <dbReference type="Pfam" id="PF07992"/>
    </source>
</evidence>
<comment type="caution">
    <text evidence="6">The sequence shown here is derived from an EMBL/GenBank/DDBJ whole genome shotgun (WGS) entry which is preliminary data.</text>
</comment>
<name>A0ABN2M1K0_9MICO</name>
<evidence type="ECO:0000256" key="3">
    <source>
        <dbReference type="ARBA" id="ARBA00023002"/>
    </source>
</evidence>
<dbReference type="RefSeq" id="WP_344087856.1">
    <property type="nucleotide sequence ID" value="NZ_BAAAPO010000051.1"/>
</dbReference>
<dbReference type="InterPro" id="IPR016156">
    <property type="entry name" value="FAD/NAD-linked_Rdtase_dimer_sf"/>
</dbReference>
<evidence type="ECO:0000256" key="1">
    <source>
        <dbReference type="ARBA" id="ARBA00022630"/>
    </source>
</evidence>
<accession>A0ABN2M1K0</accession>
<dbReference type="PRINTS" id="PR00469">
    <property type="entry name" value="PNDRDTASEII"/>
</dbReference>
<dbReference type="SUPFAM" id="SSF51905">
    <property type="entry name" value="FAD/NAD(P)-binding domain"/>
    <property type="match status" value="2"/>
</dbReference>
<dbReference type="PANTHER" id="PTHR43557">
    <property type="entry name" value="APOPTOSIS-INDUCING FACTOR 1"/>
    <property type="match status" value="1"/>
</dbReference>
<feature type="domain" description="FAD/NAD(P)-binding" evidence="5">
    <location>
        <begin position="6"/>
        <end position="276"/>
    </location>
</feature>
<evidence type="ECO:0000256" key="4">
    <source>
        <dbReference type="SAM" id="MobiDB-lite"/>
    </source>
</evidence>
<dbReference type="PRINTS" id="PR00368">
    <property type="entry name" value="FADPNR"/>
</dbReference>
<sequence length="396" mass="40972">MESYGLIVLGSGPAGISAAQAYVEAGGPGPVIVLTADADAPYERPPLSKETLTGSGPAEPTPLTEAVLPDGVELRLATVAGDIDPDRHTLRTGGELLAFDRLIVATGSRPVPFPGADADADIHTLRTLADATALSRAATHARTALVIGSGFIGCEAAASLARRGIATTIVTPESTPQADRLGPYAAQQISSWLTDLGVELRTGVSVTAIRAPRTVHLDDGTTLEPDLILAAVGIIPQGEVAAVGEATAYQGRLVADEHLQVTDGVWVAGDAARAMHGIVGRALDVEHWGDALAMGALAGRNAAAPEQQQVWSEVPGFWSTIGEHTLQYAAWGDGFERAEVAERVGGFTIWYADAEDVLVGVLAYNADADYERGRRLIAAQAGIGVALSGGDLTPEE</sequence>
<dbReference type="PANTHER" id="PTHR43557:SF4">
    <property type="entry name" value="APOPTOSIS-INDUCING FACTOR 1, MITOCHONDRIAL"/>
    <property type="match status" value="1"/>
</dbReference>
<dbReference type="Proteomes" id="UP001499938">
    <property type="component" value="Unassembled WGS sequence"/>
</dbReference>
<evidence type="ECO:0000313" key="6">
    <source>
        <dbReference type="EMBL" id="GAA1806188.1"/>
    </source>
</evidence>
<dbReference type="SUPFAM" id="SSF55424">
    <property type="entry name" value="FAD/NAD-linked reductases, dimerisation (C-terminal) domain"/>
    <property type="match status" value="1"/>
</dbReference>
<dbReference type="EMBL" id="BAAAPO010000051">
    <property type="protein sequence ID" value="GAA1806188.1"/>
    <property type="molecule type" value="Genomic_DNA"/>
</dbReference>
<organism evidence="6 7">
    <name type="scientific">Nostocoides veronense</name>
    <dbReference type="NCBI Taxonomy" id="330836"/>
    <lineage>
        <taxon>Bacteria</taxon>
        <taxon>Bacillati</taxon>
        <taxon>Actinomycetota</taxon>
        <taxon>Actinomycetes</taxon>
        <taxon>Micrococcales</taxon>
        <taxon>Intrasporangiaceae</taxon>
        <taxon>Nostocoides</taxon>
    </lineage>
</organism>
<dbReference type="InterPro" id="IPR036188">
    <property type="entry name" value="FAD/NAD-bd_sf"/>
</dbReference>
<dbReference type="InterPro" id="IPR050446">
    <property type="entry name" value="FAD-oxidoreductase/Apoptosis"/>
</dbReference>
<dbReference type="Gene3D" id="3.50.50.60">
    <property type="entry name" value="FAD/NAD(P)-binding domain"/>
    <property type="match status" value="2"/>
</dbReference>
<protein>
    <submittedName>
        <fullName evidence="6">FAD-dependent oxidoreductase</fullName>
    </submittedName>
</protein>
<keyword evidence="7" id="KW-1185">Reference proteome</keyword>
<dbReference type="InterPro" id="IPR023753">
    <property type="entry name" value="FAD/NAD-binding_dom"/>
</dbReference>